<proteinExistence type="inferred from homology"/>
<comment type="pathway">
    <text evidence="2 7">One-carbon metabolism; tetrahydrofolate interconversion.</text>
</comment>
<evidence type="ECO:0000256" key="4">
    <source>
        <dbReference type="ARBA" id="ARBA00022630"/>
    </source>
</evidence>
<name>A0AAE0L0B9_9CHLO</name>
<comment type="cofactor">
    <cofactor evidence="1">
        <name>FAD</name>
        <dbReference type="ChEBI" id="CHEBI:57692"/>
    </cofactor>
</comment>
<dbReference type="AlphaFoldDB" id="A0AAE0L0B9"/>
<keyword evidence="4" id="KW-0285">Flavoprotein</keyword>
<sequence>MSSWRPDGSGNGTHIATSEKILDKINQQGGKPFISFEYFPPRTDEGVQNLYARVERMATLSPLFMDFTWGAGGSTSDLTLELCTKTKAITGLDINMHMTCTNQVTEKVDQGLRGAVLGGVRNICALRGDPPLGQEKWEATEGGFNCALDLVKHIRKEYGDHFGISVAGYPEGHPDIIKPISELGRELTASEKSRSTVDKDGVECVCSDEDYKKELAYLKEKIDAGGEVILTQLFYDADVFIQFVKDCRAIGINAPILPGIMILMTYGGFKRMTGFCKTRVPADLAKKVEEMKDEEQKEQLKEFGIQLGADICKKVLASGAAQGLHFYTLNLENSVYGILEKLGLKATDVSAGAENENTFQGTLINTVIAK</sequence>
<keyword evidence="5" id="KW-0274">FAD</keyword>
<keyword evidence="8" id="KW-0472">Membrane</keyword>
<dbReference type="EMBL" id="LGRX02012418">
    <property type="protein sequence ID" value="KAK3267423.1"/>
    <property type="molecule type" value="Genomic_DNA"/>
</dbReference>
<keyword evidence="10" id="KW-1185">Reference proteome</keyword>
<dbReference type="GO" id="GO:0009086">
    <property type="term" value="P:methionine biosynthetic process"/>
    <property type="evidence" value="ECO:0007669"/>
    <property type="project" value="TreeGrafter"/>
</dbReference>
<feature type="transmembrane region" description="Helical" evidence="8">
    <location>
        <begin position="250"/>
        <end position="269"/>
    </location>
</feature>
<evidence type="ECO:0000256" key="8">
    <source>
        <dbReference type="SAM" id="Phobius"/>
    </source>
</evidence>
<evidence type="ECO:0000313" key="9">
    <source>
        <dbReference type="EMBL" id="KAK3267423.1"/>
    </source>
</evidence>
<keyword evidence="6" id="KW-0560">Oxidoreductase</keyword>
<dbReference type="CDD" id="cd00537">
    <property type="entry name" value="MTHFR"/>
    <property type="match status" value="1"/>
</dbReference>
<dbReference type="Pfam" id="PF02219">
    <property type="entry name" value="MTHFR"/>
    <property type="match status" value="1"/>
</dbReference>
<protein>
    <submittedName>
        <fullName evidence="9">Methylenetetrahydrofolate reductase 1</fullName>
    </submittedName>
</protein>
<dbReference type="Gene3D" id="3.20.20.220">
    <property type="match status" value="1"/>
</dbReference>
<dbReference type="InterPro" id="IPR029041">
    <property type="entry name" value="FAD-linked_oxidoreductase-like"/>
</dbReference>
<dbReference type="InterPro" id="IPR003171">
    <property type="entry name" value="Mehydrof_redctse-like"/>
</dbReference>
<dbReference type="GO" id="GO:0071949">
    <property type="term" value="F:FAD binding"/>
    <property type="evidence" value="ECO:0007669"/>
    <property type="project" value="TreeGrafter"/>
</dbReference>
<dbReference type="GO" id="GO:0004489">
    <property type="term" value="F:methylenetetrahydrofolate reductase [NAD(P)H] activity"/>
    <property type="evidence" value="ECO:0007669"/>
    <property type="project" value="InterPro"/>
</dbReference>
<dbReference type="PANTHER" id="PTHR45754:SF3">
    <property type="entry name" value="METHYLENETETRAHYDROFOLATE REDUCTASE (NADPH)"/>
    <property type="match status" value="1"/>
</dbReference>
<dbReference type="Proteomes" id="UP001190700">
    <property type="component" value="Unassembled WGS sequence"/>
</dbReference>
<evidence type="ECO:0000256" key="1">
    <source>
        <dbReference type="ARBA" id="ARBA00001974"/>
    </source>
</evidence>
<reference evidence="9 10" key="1">
    <citation type="journal article" date="2015" name="Genome Biol. Evol.">
        <title>Comparative Genomics of a Bacterivorous Green Alga Reveals Evolutionary Causalities and Consequences of Phago-Mixotrophic Mode of Nutrition.</title>
        <authorList>
            <person name="Burns J.A."/>
            <person name="Paasch A."/>
            <person name="Narechania A."/>
            <person name="Kim E."/>
        </authorList>
    </citation>
    <scope>NUCLEOTIDE SEQUENCE [LARGE SCALE GENOMIC DNA]</scope>
    <source>
        <strain evidence="9 10">PLY_AMNH</strain>
    </source>
</reference>
<dbReference type="GO" id="GO:0005829">
    <property type="term" value="C:cytosol"/>
    <property type="evidence" value="ECO:0007669"/>
    <property type="project" value="TreeGrafter"/>
</dbReference>
<dbReference type="NCBIfam" id="TIGR00677">
    <property type="entry name" value="fadh2_euk"/>
    <property type="match status" value="1"/>
</dbReference>
<dbReference type="SUPFAM" id="SSF51730">
    <property type="entry name" value="FAD-linked oxidoreductase"/>
    <property type="match status" value="1"/>
</dbReference>
<dbReference type="PANTHER" id="PTHR45754">
    <property type="entry name" value="METHYLENETETRAHYDROFOLATE REDUCTASE"/>
    <property type="match status" value="1"/>
</dbReference>
<comment type="caution">
    <text evidence="9">The sequence shown here is derived from an EMBL/GenBank/DDBJ whole genome shotgun (WGS) entry which is preliminary data.</text>
</comment>
<dbReference type="InterPro" id="IPR004621">
    <property type="entry name" value="Fadh2_euk"/>
</dbReference>
<evidence type="ECO:0000256" key="7">
    <source>
        <dbReference type="RuleBase" id="RU004254"/>
    </source>
</evidence>
<evidence type="ECO:0000256" key="5">
    <source>
        <dbReference type="ARBA" id="ARBA00022827"/>
    </source>
</evidence>
<evidence type="ECO:0000256" key="6">
    <source>
        <dbReference type="ARBA" id="ARBA00023002"/>
    </source>
</evidence>
<gene>
    <name evidence="9" type="ORF">CYMTET_24017</name>
</gene>
<keyword evidence="8" id="KW-0812">Transmembrane</keyword>
<dbReference type="GO" id="GO:0035999">
    <property type="term" value="P:tetrahydrofolate interconversion"/>
    <property type="evidence" value="ECO:0007669"/>
    <property type="project" value="TreeGrafter"/>
</dbReference>
<accession>A0AAE0L0B9</accession>
<keyword evidence="8" id="KW-1133">Transmembrane helix</keyword>
<organism evidence="9 10">
    <name type="scientific">Cymbomonas tetramitiformis</name>
    <dbReference type="NCBI Taxonomy" id="36881"/>
    <lineage>
        <taxon>Eukaryota</taxon>
        <taxon>Viridiplantae</taxon>
        <taxon>Chlorophyta</taxon>
        <taxon>Pyramimonadophyceae</taxon>
        <taxon>Pyramimonadales</taxon>
        <taxon>Pyramimonadaceae</taxon>
        <taxon>Cymbomonas</taxon>
    </lineage>
</organism>
<evidence type="ECO:0000256" key="3">
    <source>
        <dbReference type="ARBA" id="ARBA00006743"/>
    </source>
</evidence>
<evidence type="ECO:0000313" key="10">
    <source>
        <dbReference type="Proteomes" id="UP001190700"/>
    </source>
</evidence>
<evidence type="ECO:0000256" key="2">
    <source>
        <dbReference type="ARBA" id="ARBA00004777"/>
    </source>
</evidence>
<comment type="similarity">
    <text evidence="3">Belongs to the methylenetetrahydrofolate reductase family.</text>
</comment>